<feature type="binding site" evidence="9">
    <location>
        <position position="763"/>
    </location>
    <ligand>
        <name>S-adenosyl-L-methionine</name>
        <dbReference type="ChEBI" id="CHEBI:59789"/>
    </ligand>
</feature>
<dbReference type="EC" id="2.1.1.205" evidence="9"/>
<dbReference type="EMBL" id="LR901237">
    <property type="protein sequence ID" value="CAD7248138.1"/>
    <property type="molecule type" value="Genomic_DNA"/>
</dbReference>
<keyword evidence="11" id="KW-1133">Transmembrane helix</keyword>
<feature type="domain" description="MAGE" evidence="12">
    <location>
        <begin position="470"/>
        <end position="687"/>
    </location>
</feature>
<feature type="transmembrane region" description="Helical" evidence="11">
    <location>
        <begin position="562"/>
        <end position="579"/>
    </location>
</feature>
<dbReference type="SUPFAM" id="SSF53335">
    <property type="entry name" value="S-adenosyl-L-methionine-dependent methyltransferases"/>
    <property type="match status" value="1"/>
</dbReference>
<dbReference type="OrthoDB" id="289250at2759"/>
<sequence>MDDHRGHFEEHVRGKYEASQKAVLKTSSEIATLVAFIKGEYQPASKEEAKMLRRKIQRNGYVIADVPLLARAAVLCTHSLDLVKMDQPDEAFKYFAHFRDHFSKYSVLFPLCSKEAKEVSAELEKRVFAYFGVPSILQMDNGTEFRNEVLRNLVASWGACKIIHSRPRHPQSQGCVENGNGVARQKLMHIMKDTGNPHWAQLLPRVQYAMNTERVSSIKDAPYHIVFGQLPRVAAADEEVQELDTQEGLAAAPSITNDLDPFPTEIITEDGPTNNNFEAITPHPISSPHSLPSTHLTCTSIFSTEGDIPTIPPPCDFMDEAASDTQGEISTHSTQVENTSYGHVGRRRAARVAYLENAEKMKVAHAKRKRVTTQSFSEGTKVSIKIPEKDREGLPELRLPGRVVDVTSKGLYKIACLTGVVKTRLRGGDLTEYWGMDVPPVQELPGEDDEVNDTQNTSASQRKKLSPEDINKLALDVVHYVLTTDQKKYVKRPDIIKHVIMRENSSFFKDIMNEAGIKLLHVFGMALVEHQEKKGHYTLINRLSNDHALPHLKFCKEEEAKLALLLPTLAIIFMSGGVVAEGKSLNLFLLVLLGLIKSIMMFLKEMGMGGENSSIHKELGDGASLLKLYVARNYLEQHRQANSEPPTYEYTWGERALREVPKKELLDFVCKRMGKSSKDKRDIYYRLAKEEGWRARSAFKLLHINEEFDIFKDTSIEDNRAFFAGVKRVVDLCAAPGSWSQVLSRKLCGSSTNEAGVKIVAVDLQAMAPILGVIQIQGDITKESTAKTIIHHFEGEQADLVVCDGAPDVTGLHDMDEFVQAQLLLAALNITTHVLKPGGTFVAKIFRGRDCCLLNAQLKIFFPDVTIAKPRSSRNSSIEAFVVCKGFKLPEGYKPNMSNPLLDLNYDGMMNELEGPNRVIVPFLACGDLSGYDSDLTYPLKSSRGEYEYHQPTQVPIRPPYEEAVSLRRSDGLAKPLNEFEKLKLSK</sequence>
<dbReference type="InterPro" id="IPR002190">
    <property type="entry name" value="MHD_dom"/>
</dbReference>
<dbReference type="Pfam" id="PF00665">
    <property type="entry name" value="rve"/>
    <property type="match status" value="1"/>
</dbReference>
<evidence type="ECO:0000313" key="14">
    <source>
        <dbReference type="EMBL" id="CAD7248138.1"/>
    </source>
</evidence>
<dbReference type="SMART" id="SM01373">
    <property type="entry name" value="MAGE"/>
    <property type="match status" value="1"/>
</dbReference>
<evidence type="ECO:0000256" key="8">
    <source>
        <dbReference type="ARBA" id="ARBA00048902"/>
    </source>
</evidence>
<feature type="binding site" evidence="9">
    <location>
        <position position="739"/>
    </location>
    <ligand>
        <name>S-adenosyl-L-methionine</name>
        <dbReference type="ChEBI" id="CHEBI:59789"/>
    </ligand>
</feature>
<evidence type="ECO:0000256" key="4">
    <source>
        <dbReference type="ARBA" id="ARBA00022603"/>
    </source>
</evidence>
<dbReference type="PROSITE" id="PS50838">
    <property type="entry name" value="MAGE"/>
    <property type="match status" value="1"/>
</dbReference>
<evidence type="ECO:0000256" key="6">
    <source>
        <dbReference type="ARBA" id="ARBA00022691"/>
    </source>
</evidence>
<feature type="active site" description="Proton acceptor" evidence="9">
    <location>
        <position position="844"/>
    </location>
</feature>
<dbReference type="PROSITE" id="PS50994">
    <property type="entry name" value="INTEGRASE"/>
    <property type="match status" value="1"/>
</dbReference>
<keyword evidence="3 9" id="KW-0963">Cytoplasm</keyword>
<dbReference type="HAMAP" id="MF_03162">
    <property type="entry name" value="RNA_methyltr_E_TRM7"/>
    <property type="match status" value="1"/>
</dbReference>
<evidence type="ECO:0000256" key="9">
    <source>
        <dbReference type="HAMAP-Rule" id="MF_03162"/>
    </source>
</evidence>
<dbReference type="PANTHER" id="PTHR10920:SF12">
    <property type="entry name" value="TRNA (CYTIDINE(32)_GUANOSINE(34)-2'-O)-METHYLTRANSFERASE-RELATED"/>
    <property type="match status" value="1"/>
</dbReference>
<evidence type="ECO:0000256" key="3">
    <source>
        <dbReference type="ARBA" id="ARBA00022490"/>
    </source>
</evidence>
<dbReference type="AlphaFoldDB" id="A0A7R8XE91"/>
<feature type="binding site" evidence="9">
    <location>
        <position position="779"/>
    </location>
    <ligand>
        <name>S-adenosyl-L-methionine</name>
        <dbReference type="ChEBI" id="CHEBI:59789"/>
    </ligand>
</feature>
<dbReference type="Gene3D" id="1.10.10.1210">
    <property type="entry name" value="MAGE homology domain, winged helix WH2 motif"/>
    <property type="match status" value="1"/>
</dbReference>
<dbReference type="CDD" id="cd02440">
    <property type="entry name" value="AdoMet_MTases"/>
    <property type="match status" value="1"/>
</dbReference>
<comment type="function">
    <text evidence="9">Methylates the 2'-O-ribose of nucleotides at positions 32 and 34 of the tRNA anticodon loop of substrate tRNAs.</text>
</comment>
<dbReference type="GO" id="GO:0003676">
    <property type="term" value="F:nucleic acid binding"/>
    <property type="evidence" value="ECO:0007669"/>
    <property type="project" value="InterPro"/>
</dbReference>
<dbReference type="Gene3D" id="3.30.420.10">
    <property type="entry name" value="Ribonuclease H-like superfamily/Ribonuclease H"/>
    <property type="match status" value="1"/>
</dbReference>
<dbReference type="InterPro" id="IPR001584">
    <property type="entry name" value="Integrase_cat-core"/>
</dbReference>
<dbReference type="InterPro" id="IPR002877">
    <property type="entry name" value="RNA_MeTrfase_FtsJ_dom"/>
</dbReference>
<name>A0A7R8XE91_9CRUS</name>
<evidence type="ECO:0000259" key="12">
    <source>
        <dbReference type="PROSITE" id="PS50838"/>
    </source>
</evidence>
<dbReference type="FunFam" id="3.40.50.150:FF:000040">
    <property type="entry name" value="Putative ribosomal RNA methyltransferase 1"/>
    <property type="match status" value="1"/>
</dbReference>
<dbReference type="HAMAP" id="MF_01547">
    <property type="entry name" value="RNA_methyltr_E"/>
    <property type="match status" value="1"/>
</dbReference>
<comment type="similarity">
    <text evidence="9">Belongs to the class I-like SAM-binding methyltransferase superfamily. RNA methyltransferase RlmE family. TRM7 subfamily.</text>
</comment>
<dbReference type="InterPro" id="IPR041898">
    <property type="entry name" value="MAGE_WH1"/>
</dbReference>
<proteinExistence type="inferred from homology"/>
<dbReference type="SUPFAM" id="SSF53098">
    <property type="entry name" value="Ribonuclease H-like"/>
    <property type="match status" value="1"/>
</dbReference>
<feature type="binding site" evidence="9">
    <location>
        <position position="804"/>
    </location>
    <ligand>
        <name>S-adenosyl-L-methionine</name>
        <dbReference type="ChEBI" id="CHEBI:59789"/>
    </ligand>
</feature>
<dbReference type="InterPro" id="IPR012337">
    <property type="entry name" value="RNaseH-like_sf"/>
</dbReference>
<feature type="binding site" evidence="9">
    <location>
        <position position="737"/>
    </location>
    <ligand>
        <name>S-adenosyl-L-methionine</name>
        <dbReference type="ChEBI" id="CHEBI:59789"/>
    </ligand>
</feature>
<dbReference type="PANTHER" id="PTHR10920">
    <property type="entry name" value="RIBOSOMAL RNA METHYLTRANSFERASE"/>
    <property type="match status" value="1"/>
</dbReference>
<dbReference type="Pfam" id="PF01728">
    <property type="entry name" value="FtsJ"/>
    <property type="match status" value="1"/>
</dbReference>
<dbReference type="GO" id="GO:0005737">
    <property type="term" value="C:cytoplasm"/>
    <property type="evidence" value="ECO:0007669"/>
    <property type="project" value="UniProtKB-SubCell"/>
</dbReference>
<dbReference type="InterPro" id="IPR029063">
    <property type="entry name" value="SAM-dependent_MTases_sf"/>
</dbReference>
<evidence type="ECO:0000256" key="2">
    <source>
        <dbReference type="ARBA" id="ARBA00004496"/>
    </source>
</evidence>
<evidence type="ECO:0000313" key="15">
    <source>
        <dbReference type="Proteomes" id="UP000677054"/>
    </source>
</evidence>
<dbReference type="InterPro" id="IPR050082">
    <property type="entry name" value="RNA_methyltr_RlmE"/>
</dbReference>
<dbReference type="Gene3D" id="3.40.50.150">
    <property type="entry name" value="Vaccinia Virus protein VP39"/>
    <property type="match status" value="1"/>
</dbReference>
<evidence type="ECO:0000256" key="11">
    <source>
        <dbReference type="SAM" id="Phobius"/>
    </source>
</evidence>
<dbReference type="InterPro" id="IPR028590">
    <property type="entry name" value="RNA_methyltr_E_TRM7"/>
</dbReference>
<protein>
    <recommendedName>
        <fullName evidence="9">Putative tRNA (cytidine(32)/guanosine(34)-2'-O)-methyltransferase</fullName>
        <ecNumber evidence="9">2.1.1.205</ecNumber>
    </recommendedName>
    <alternativeName>
        <fullName evidence="9">2'-O-ribose RNA methyltransferase TRM7 homolog</fullName>
    </alternativeName>
</protein>
<dbReference type="GO" id="GO:0002128">
    <property type="term" value="P:tRNA nucleoside ribose methylation"/>
    <property type="evidence" value="ECO:0007669"/>
    <property type="project" value="UniProtKB-UniRule"/>
</dbReference>
<dbReference type="Proteomes" id="UP000677054">
    <property type="component" value="Unassembled WGS sequence"/>
</dbReference>
<keyword evidence="6 9" id="KW-0949">S-adenosyl-L-methionine</keyword>
<reference evidence="14" key="1">
    <citation type="submission" date="2020-11" db="EMBL/GenBank/DDBJ databases">
        <authorList>
            <person name="Tran Van P."/>
        </authorList>
    </citation>
    <scope>NUCLEOTIDE SEQUENCE</scope>
</reference>
<keyword evidence="5 9" id="KW-0808">Transferase</keyword>
<feature type="transmembrane region" description="Helical" evidence="11">
    <location>
        <begin position="585"/>
        <end position="603"/>
    </location>
</feature>
<dbReference type="Pfam" id="PF01454">
    <property type="entry name" value="MAGE"/>
    <property type="match status" value="1"/>
</dbReference>
<evidence type="ECO:0000256" key="7">
    <source>
        <dbReference type="ARBA" id="ARBA00022694"/>
    </source>
</evidence>
<dbReference type="GO" id="GO:0106340">
    <property type="term" value="F:tRNA (guanosine(34)-2'-O)-methyltransferase activity"/>
    <property type="evidence" value="ECO:0007669"/>
    <property type="project" value="UniProtKB-ARBA"/>
</dbReference>
<accession>A0A7R8XE91</accession>
<dbReference type="InterPro" id="IPR041899">
    <property type="entry name" value="MAGE_WH2"/>
</dbReference>
<dbReference type="GO" id="GO:0002181">
    <property type="term" value="P:cytoplasmic translation"/>
    <property type="evidence" value="ECO:0007669"/>
    <property type="project" value="UniProtKB-UniRule"/>
</dbReference>
<keyword evidence="15" id="KW-1185">Reference proteome</keyword>
<comment type="catalytic activity">
    <reaction evidence="8 9">
        <text>cytidine(32)/guanosine(34) in tRNA + 2 S-adenosyl-L-methionine = 2'-O-methylcytidine(32)/2'-O-methylguanosine(34) in tRNA + 2 S-adenosyl-L-homocysteine + 2 H(+)</text>
        <dbReference type="Rhea" id="RHEA:42396"/>
        <dbReference type="Rhea" id="RHEA-COMP:10246"/>
        <dbReference type="Rhea" id="RHEA-COMP:10247"/>
        <dbReference type="ChEBI" id="CHEBI:15378"/>
        <dbReference type="ChEBI" id="CHEBI:57856"/>
        <dbReference type="ChEBI" id="CHEBI:59789"/>
        <dbReference type="ChEBI" id="CHEBI:74269"/>
        <dbReference type="ChEBI" id="CHEBI:74445"/>
        <dbReference type="ChEBI" id="CHEBI:74495"/>
        <dbReference type="ChEBI" id="CHEBI:82748"/>
        <dbReference type="EC" id="2.1.1.205"/>
    </reaction>
</comment>
<feature type="region of interest" description="Disordered" evidence="10">
    <location>
        <begin position="440"/>
        <end position="464"/>
    </location>
</feature>
<comment type="subcellular location">
    <subcellularLocation>
        <location evidence="2 9">Cytoplasm</location>
    </subcellularLocation>
    <subcellularLocation>
        <location evidence="1">Nucleus</location>
    </subcellularLocation>
</comment>
<evidence type="ECO:0000256" key="5">
    <source>
        <dbReference type="ARBA" id="ARBA00022679"/>
    </source>
</evidence>
<dbReference type="EMBL" id="CAJPEV010001720">
    <property type="protein sequence ID" value="CAG0894020.1"/>
    <property type="molecule type" value="Genomic_DNA"/>
</dbReference>
<keyword evidence="4 9" id="KW-0489">Methyltransferase</keyword>
<evidence type="ECO:0000256" key="1">
    <source>
        <dbReference type="ARBA" id="ARBA00004123"/>
    </source>
</evidence>
<dbReference type="Gene3D" id="1.10.10.1200">
    <property type="entry name" value="MAGE homology domain, winged helix WH1 motif"/>
    <property type="match status" value="1"/>
</dbReference>
<evidence type="ECO:0000256" key="10">
    <source>
        <dbReference type="SAM" id="MobiDB-lite"/>
    </source>
</evidence>
<feature type="domain" description="Integrase catalytic" evidence="13">
    <location>
        <begin position="63"/>
        <end position="239"/>
    </location>
</feature>
<gene>
    <name evidence="14" type="ORF">DSTB1V02_LOCUS7959</name>
</gene>
<keyword evidence="11" id="KW-0472">Membrane</keyword>
<evidence type="ECO:0000259" key="13">
    <source>
        <dbReference type="PROSITE" id="PS50994"/>
    </source>
</evidence>
<keyword evidence="11" id="KW-0812">Transmembrane</keyword>
<keyword evidence="7 9" id="KW-0819">tRNA processing</keyword>
<dbReference type="InterPro" id="IPR036397">
    <property type="entry name" value="RNaseH_sf"/>
</dbReference>
<dbReference type="InterPro" id="IPR015507">
    <property type="entry name" value="rRNA-MeTfrase_E"/>
</dbReference>
<organism evidence="14">
    <name type="scientific">Darwinula stevensoni</name>
    <dbReference type="NCBI Taxonomy" id="69355"/>
    <lineage>
        <taxon>Eukaryota</taxon>
        <taxon>Metazoa</taxon>
        <taxon>Ecdysozoa</taxon>
        <taxon>Arthropoda</taxon>
        <taxon>Crustacea</taxon>
        <taxon>Oligostraca</taxon>
        <taxon>Ostracoda</taxon>
        <taxon>Podocopa</taxon>
        <taxon>Podocopida</taxon>
        <taxon>Darwinulocopina</taxon>
        <taxon>Darwinuloidea</taxon>
        <taxon>Darwinulidae</taxon>
        <taxon>Darwinula</taxon>
    </lineage>
</organism>
<dbReference type="GO" id="GO:0005634">
    <property type="term" value="C:nucleus"/>
    <property type="evidence" value="ECO:0007669"/>
    <property type="project" value="UniProtKB-SubCell"/>
</dbReference>
<dbReference type="GO" id="GO:0015074">
    <property type="term" value="P:DNA integration"/>
    <property type="evidence" value="ECO:0007669"/>
    <property type="project" value="InterPro"/>
</dbReference>